<accession>A0A0D8XIA3</accession>
<gene>
    <name evidence="1" type="ORF">DICVIV_10506</name>
</gene>
<reference evidence="2" key="2">
    <citation type="journal article" date="2016" name="Sci. Rep.">
        <title>Dictyocaulus viviparus genome, variome and transcriptome elucidate lungworm biology and support future intervention.</title>
        <authorList>
            <person name="McNulty S.N."/>
            <person name="Strube C."/>
            <person name="Rosa B.A."/>
            <person name="Martin J.C."/>
            <person name="Tyagi R."/>
            <person name="Choi Y.J."/>
            <person name="Wang Q."/>
            <person name="Hallsworth Pepin K."/>
            <person name="Zhang X."/>
            <person name="Ozersky P."/>
            <person name="Wilson R.K."/>
            <person name="Sternberg P.W."/>
            <person name="Gasser R.B."/>
            <person name="Mitreva M."/>
        </authorList>
    </citation>
    <scope>NUCLEOTIDE SEQUENCE [LARGE SCALE GENOMIC DNA]</scope>
    <source>
        <strain evidence="2">HannoverDv2000</strain>
    </source>
</reference>
<proteinExistence type="predicted"/>
<dbReference type="PANTHER" id="PTHR45812">
    <property type="entry name" value="DNA POLYMERASE ZETA CATALYTIC SUBUNIT"/>
    <property type="match status" value="1"/>
</dbReference>
<organism evidence="1 2">
    <name type="scientific">Dictyocaulus viviparus</name>
    <name type="common">Bovine lungworm</name>
    <dbReference type="NCBI Taxonomy" id="29172"/>
    <lineage>
        <taxon>Eukaryota</taxon>
        <taxon>Metazoa</taxon>
        <taxon>Ecdysozoa</taxon>
        <taxon>Nematoda</taxon>
        <taxon>Chromadorea</taxon>
        <taxon>Rhabditida</taxon>
        <taxon>Rhabditina</taxon>
        <taxon>Rhabditomorpha</taxon>
        <taxon>Strongyloidea</taxon>
        <taxon>Metastrongylidae</taxon>
        <taxon>Dictyocaulus</taxon>
    </lineage>
</organism>
<protein>
    <submittedName>
        <fullName evidence="1">Uncharacterized protein</fullName>
    </submittedName>
</protein>
<dbReference type="PANTHER" id="PTHR45812:SF1">
    <property type="entry name" value="DNA POLYMERASE ZETA CATALYTIC SUBUNIT"/>
    <property type="match status" value="1"/>
</dbReference>
<dbReference type="InterPro" id="IPR030559">
    <property type="entry name" value="PolZ_Rev3"/>
</dbReference>
<dbReference type="AlphaFoldDB" id="A0A0D8XIA3"/>
<evidence type="ECO:0000313" key="1">
    <source>
        <dbReference type="EMBL" id="KJH43462.1"/>
    </source>
</evidence>
<dbReference type="SUPFAM" id="SSF53098">
    <property type="entry name" value="Ribonuclease H-like"/>
    <property type="match status" value="1"/>
</dbReference>
<dbReference type="GO" id="GO:0005634">
    <property type="term" value="C:nucleus"/>
    <property type="evidence" value="ECO:0007669"/>
    <property type="project" value="TreeGrafter"/>
</dbReference>
<dbReference type="GO" id="GO:0042276">
    <property type="term" value="P:error-prone translesion synthesis"/>
    <property type="evidence" value="ECO:0007669"/>
    <property type="project" value="TreeGrafter"/>
</dbReference>
<dbReference type="OrthoDB" id="5845973at2759"/>
<reference evidence="1 2" key="1">
    <citation type="submission" date="2013-11" db="EMBL/GenBank/DDBJ databases">
        <title>Draft genome of the bovine lungworm Dictyocaulus viviparus.</title>
        <authorList>
            <person name="Mitreva M."/>
        </authorList>
    </citation>
    <scope>NUCLEOTIDE SEQUENCE [LARGE SCALE GENOMIC DNA]</scope>
    <source>
        <strain evidence="1 2">HannoverDv2000</strain>
    </source>
</reference>
<dbReference type="Gene3D" id="3.30.342.10">
    <property type="entry name" value="DNA Polymerase, chain B, domain 1"/>
    <property type="match status" value="1"/>
</dbReference>
<dbReference type="InterPro" id="IPR012337">
    <property type="entry name" value="RNaseH-like_sf"/>
</dbReference>
<dbReference type="Proteomes" id="UP000053766">
    <property type="component" value="Unassembled WGS sequence"/>
</dbReference>
<sequence length="175" mass="19673">MQLSEVQNLTVGVLETLSNSDTRKLLGQQKKLLSTMRLLNALAKEVDEFPIMQPFEAHTPFILQFFIDNSIFGMDDIFFRHVKYRISPHCDQQGYTLAECKHFISESLRISDVLKSSSLLSPIAPVTCCAIECDALVNDIINNSLHSTNVHSCNSGLESMWREEAARCTAQGHIL</sequence>
<keyword evidence="2" id="KW-1185">Reference proteome</keyword>
<evidence type="ECO:0000313" key="2">
    <source>
        <dbReference type="Proteomes" id="UP000053766"/>
    </source>
</evidence>
<dbReference type="STRING" id="29172.A0A0D8XIA3"/>
<dbReference type="EMBL" id="KN716556">
    <property type="protein sequence ID" value="KJH43462.1"/>
    <property type="molecule type" value="Genomic_DNA"/>
</dbReference>
<dbReference type="GO" id="GO:0000724">
    <property type="term" value="P:double-strand break repair via homologous recombination"/>
    <property type="evidence" value="ECO:0007669"/>
    <property type="project" value="TreeGrafter"/>
</dbReference>
<dbReference type="GO" id="GO:0016035">
    <property type="term" value="C:zeta DNA polymerase complex"/>
    <property type="evidence" value="ECO:0007669"/>
    <property type="project" value="InterPro"/>
</dbReference>
<name>A0A0D8XIA3_DICVI</name>
<dbReference type="GO" id="GO:0003887">
    <property type="term" value="F:DNA-directed DNA polymerase activity"/>
    <property type="evidence" value="ECO:0007669"/>
    <property type="project" value="TreeGrafter"/>
</dbReference>